<dbReference type="Proteomes" id="UP000321328">
    <property type="component" value="Unassembled WGS sequence"/>
</dbReference>
<proteinExistence type="predicted"/>
<organism evidence="1 2">
    <name type="scientific">Pseudonocardia asaccharolytica DSM 44247 = NBRC 16224</name>
    <dbReference type="NCBI Taxonomy" id="1123024"/>
    <lineage>
        <taxon>Bacteria</taxon>
        <taxon>Bacillati</taxon>
        <taxon>Actinomycetota</taxon>
        <taxon>Actinomycetes</taxon>
        <taxon>Pseudonocardiales</taxon>
        <taxon>Pseudonocardiaceae</taxon>
        <taxon>Pseudonocardia</taxon>
    </lineage>
</organism>
<evidence type="ECO:0000313" key="2">
    <source>
        <dbReference type="Proteomes" id="UP000321328"/>
    </source>
</evidence>
<dbReference type="InterPro" id="IPR014710">
    <property type="entry name" value="RmlC-like_jellyroll"/>
</dbReference>
<dbReference type="SUPFAM" id="SSF51182">
    <property type="entry name" value="RmlC-like cupins"/>
    <property type="match status" value="1"/>
</dbReference>
<accession>A0A511CWB3</accession>
<comment type="caution">
    <text evidence="1">The sequence shown here is derived from an EMBL/GenBank/DDBJ whole genome shotgun (WGS) entry which is preliminary data.</text>
</comment>
<evidence type="ECO:0000313" key="1">
    <source>
        <dbReference type="EMBL" id="GEL16866.1"/>
    </source>
</evidence>
<dbReference type="Gene3D" id="2.60.120.10">
    <property type="entry name" value="Jelly Rolls"/>
    <property type="match status" value="1"/>
</dbReference>
<reference evidence="1 2" key="1">
    <citation type="submission" date="2019-07" db="EMBL/GenBank/DDBJ databases">
        <title>Whole genome shotgun sequence of Pseudonocardia asaccharolytica NBRC 16224.</title>
        <authorList>
            <person name="Hosoyama A."/>
            <person name="Uohara A."/>
            <person name="Ohji S."/>
            <person name="Ichikawa N."/>
        </authorList>
    </citation>
    <scope>NUCLEOTIDE SEQUENCE [LARGE SCALE GENOMIC DNA]</scope>
    <source>
        <strain evidence="1 2">NBRC 16224</strain>
    </source>
</reference>
<name>A0A511CWB3_9PSEU</name>
<evidence type="ECO:0008006" key="3">
    <source>
        <dbReference type="Google" id="ProtNLM"/>
    </source>
</evidence>
<dbReference type="EMBL" id="BJVI01000004">
    <property type="protein sequence ID" value="GEL16866.1"/>
    <property type="molecule type" value="Genomic_DNA"/>
</dbReference>
<dbReference type="STRING" id="1123024.GCA_000423625_02281"/>
<sequence length="93" mass="10576">MIHSPHFVYDDYALHLGQYDRLSFFGEPGTGPVTVHLYDCRENSPEYDRKFEITMPADGSCAIGISPGYAHWFENLGNITSRNDYSILARRSS</sequence>
<gene>
    <name evidence="1" type="ORF">PA7_07030</name>
</gene>
<keyword evidence="2" id="KW-1185">Reference proteome</keyword>
<dbReference type="InterPro" id="IPR011051">
    <property type="entry name" value="RmlC_Cupin_sf"/>
</dbReference>
<dbReference type="AlphaFoldDB" id="A0A511CWB3"/>
<dbReference type="RefSeq" id="WP_147200919.1">
    <property type="nucleotide sequence ID" value="NZ_AUII01000008.1"/>
</dbReference>
<protein>
    <recommendedName>
        <fullName evidence="3">dTDP-4-dehydrorhamnose 3,5-epimerase</fullName>
    </recommendedName>
</protein>